<dbReference type="PANTHER" id="PTHR45826">
    <property type="entry name" value="POLYAMINE TRANSPORTER PUT1"/>
    <property type="match status" value="1"/>
</dbReference>
<accession>A0AAD5LTG5</accession>
<gene>
    <name evidence="10" type="ORF">P43SY_001500</name>
</gene>
<dbReference type="Gene3D" id="1.20.1740.10">
    <property type="entry name" value="Amino acid/polyamine transporter I"/>
    <property type="match status" value="1"/>
</dbReference>
<dbReference type="InterPro" id="IPR044566">
    <property type="entry name" value="RMV1-like"/>
</dbReference>
<dbReference type="GO" id="GO:0005886">
    <property type="term" value="C:plasma membrane"/>
    <property type="evidence" value="ECO:0007669"/>
    <property type="project" value="UniProtKB-SubCell"/>
</dbReference>
<feature type="transmembrane region" description="Helical" evidence="9">
    <location>
        <begin position="107"/>
        <end position="128"/>
    </location>
</feature>
<protein>
    <recommendedName>
        <fullName evidence="12">Amino acid permease/ SLC12A domain-containing protein</fullName>
    </recommendedName>
</protein>
<evidence type="ECO:0000256" key="6">
    <source>
        <dbReference type="ARBA" id="ARBA00023136"/>
    </source>
</evidence>
<evidence type="ECO:0000256" key="5">
    <source>
        <dbReference type="ARBA" id="ARBA00022989"/>
    </source>
</evidence>
<keyword evidence="3" id="KW-1003">Cell membrane</keyword>
<evidence type="ECO:0000313" key="10">
    <source>
        <dbReference type="EMBL" id="KAJ0392863.1"/>
    </source>
</evidence>
<comment type="similarity">
    <text evidence="7">Belongs to the amino acid-polyamine-organocation (APC) superfamily. Polyamine:cation symporter (PHS) (TC 2.A.3.12) family.</text>
</comment>
<organism evidence="10 11">
    <name type="scientific">Pythium insidiosum</name>
    <name type="common">Pythiosis disease agent</name>
    <dbReference type="NCBI Taxonomy" id="114742"/>
    <lineage>
        <taxon>Eukaryota</taxon>
        <taxon>Sar</taxon>
        <taxon>Stramenopiles</taxon>
        <taxon>Oomycota</taxon>
        <taxon>Peronosporomycetes</taxon>
        <taxon>Pythiales</taxon>
        <taxon>Pythiaceae</taxon>
        <taxon>Pythium</taxon>
    </lineage>
</organism>
<feature type="transmembrane region" description="Helical" evidence="9">
    <location>
        <begin position="60"/>
        <end position="86"/>
    </location>
</feature>
<keyword evidence="11" id="KW-1185">Reference proteome</keyword>
<evidence type="ECO:0000256" key="1">
    <source>
        <dbReference type="ARBA" id="ARBA00004651"/>
    </source>
</evidence>
<feature type="transmembrane region" description="Helical" evidence="9">
    <location>
        <begin position="461"/>
        <end position="479"/>
    </location>
</feature>
<feature type="compositionally biased region" description="Polar residues" evidence="8">
    <location>
        <begin position="577"/>
        <end position="586"/>
    </location>
</feature>
<name>A0AAD5LTG5_PYTIN</name>
<feature type="transmembrane region" description="Helical" evidence="9">
    <location>
        <begin position="392"/>
        <end position="412"/>
    </location>
</feature>
<feature type="transmembrane region" description="Helical" evidence="9">
    <location>
        <begin position="307"/>
        <end position="325"/>
    </location>
</feature>
<keyword evidence="2" id="KW-0813">Transport</keyword>
<dbReference type="PANTHER" id="PTHR45826:SF2">
    <property type="entry name" value="AMINO ACID TRANSPORTER"/>
    <property type="match status" value="1"/>
</dbReference>
<dbReference type="InterPro" id="IPR002293">
    <property type="entry name" value="AA/rel_permease1"/>
</dbReference>
<evidence type="ECO:0000256" key="8">
    <source>
        <dbReference type="SAM" id="MobiDB-lite"/>
    </source>
</evidence>
<dbReference type="GO" id="GO:0015203">
    <property type="term" value="F:polyamine transmembrane transporter activity"/>
    <property type="evidence" value="ECO:0007669"/>
    <property type="project" value="UniProtKB-ARBA"/>
</dbReference>
<dbReference type="AlphaFoldDB" id="A0AAD5LTG5"/>
<dbReference type="Proteomes" id="UP001209570">
    <property type="component" value="Unassembled WGS sequence"/>
</dbReference>
<evidence type="ECO:0000256" key="9">
    <source>
        <dbReference type="SAM" id="Phobius"/>
    </source>
</evidence>
<proteinExistence type="inferred from homology"/>
<feature type="transmembrane region" description="Helical" evidence="9">
    <location>
        <begin position="177"/>
        <end position="196"/>
    </location>
</feature>
<feature type="transmembrane region" description="Helical" evidence="9">
    <location>
        <begin position="148"/>
        <end position="165"/>
    </location>
</feature>
<reference evidence="10" key="1">
    <citation type="submission" date="2021-12" db="EMBL/GenBank/DDBJ databases">
        <title>Prjna785345.</title>
        <authorList>
            <person name="Rujirawat T."/>
            <person name="Krajaejun T."/>
        </authorList>
    </citation>
    <scope>NUCLEOTIDE SEQUENCE</scope>
    <source>
        <strain evidence="10">Pi057C3</strain>
    </source>
</reference>
<evidence type="ECO:0000256" key="7">
    <source>
        <dbReference type="ARBA" id="ARBA00024041"/>
    </source>
</evidence>
<keyword evidence="4 9" id="KW-0812">Transmembrane</keyword>
<evidence type="ECO:0000313" key="11">
    <source>
        <dbReference type="Proteomes" id="UP001209570"/>
    </source>
</evidence>
<evidence type="ECO:0000256" key="3">
    <source>
        <dbReference type="ARBA" id="ARBA00022475"/>
    </source>
</evidence>
<feature type="transmembrane region" description="Helical" evidence="9">
    <location>
        <begin position="259"/>
        <end position="278"/>
    </location>
</feature>
<keyword evidence="6 9" id="KW-0472">Membrane</keyword>
<evidence type="ECO:0000256" key="4">
    <source>
        <dbReference type="ARBA" id="ARBA00022692"/>
    </source>
</evidence>
<feature type="compositionally biased region" description="Basic residues" evidence="8">
    <location>
        <begin position="18"/>
        <end position="30"/>
    </location>
</feature>
<sequence>MPAIAAYPSHSGTSSRQSHGHGPPRRISARKGSYRARTADLALLGLAIVLGSHHTTWNRALAAGVLPSAVALLVVTAAYVVFVFSLTELSSVLPLAGGSHVLGRCTFGYFFGFMVGAIDVLIGLTHTADALLTIADVLAARVERLRGPEPLLWVATLVLSVLLHSRVERTVWRVTRLLGATALLGVLVFALGSLRWCNLSANGVRSMDMSTLEAQPDSLGDIVRVLPLLAWFFIGLESVSQARDQAVDPEDALPRAQRIAVLAVSGLAVAVFFVVASLPPGLRTSAQLATPFDLGFVQFLRVKASDAALLTLPAVFASAFGFTWVTARHLMTLGHSGLLPAWLGTLMQQAADSAMLRSSAVSSTSTPALTAASALSLSVAALAHYTRHRHALVEVCIGLACLSFLGQLAGFLSIRARQSGALHVPRRSPFGAAGAVVSLLLWAMTLLSVVALKREHDERTVVSVSLAVLMVALALYYFLYASVAQVFSPGERELIHALSELHKLPADSATPLQAAFARAAVVKPAPTVSSSKDGSLSMAELVRAGIAEGTIREDTDLSDDTEVPYIPNPPPPRPMLQQLQQTSGSPSGAPLRRAGSDGSLNQRPTGVDSLGSLGWGRSFLRRGRLERLKEETDRDLRSAISGIWSERSRRFSRNSNNATSQEPR</sequence>
<comment type="subcellular location">
    <subcellularLocation>
        <location evidence="1">Cell membrane</location>
        <topology evidence="1">Multi-pass membrane protein</topology>
    </subcellularLocation>
</comment>
<dbReference type="EMBL" id="JAKCXM010000561">
    <property type="protein sequence ID" value="KAJ0392863.1"/>
    <property type="molecule type" value="Genomic_DNA"/>
</dbReference>
<feature type="region of interest" description="Disordered" evidence="8">
    <location>
        <begin position="550"/>
        <end position="615"/>
    </location>
</feature>
<dbReference type="Pfam" id="PF13520">
    <property type="entry name" value="AA_permease_2"/>
    <property type="match status" value="1"/>
</dbReference>
<keyword evidence="5 9" id="KW-1133">Transmembrane helix</keyword>
<feature type="region of interest" description="Disordered" evidence="8">
    <location>
        <begin position="1"/>
        <end position="30"/>
    </location>
</feature>
<evidence type="ECO:0008006" key="12">
    <source>
        <dbReference type="Google" id="ProtNLM"/>
    </source>
</evidence>
<feature type="transmembrane region" description="Helical" evidence="9">
    <location>
        <begin position="432"/>
        <end position="452"/>
    </location>
</feature>
<evidence type="ECO:0000256" key="2">
    <source>
        <dbReference type="ARBA" id="ARBA00022448"/>
    </source>
</evidence>
<comment type="caution">
    <text evidence="10">The sequence shown here is derived from an EMBL/GenBank/DDBJ whole genome shotgun (WGS) entry which is preliminary data.</text>
</comment>